<dbReference type="InterPro" id="IPR013382">
    <property type="entry name" value="CRISPR-assoc_prot_Cse2"/>
</dbReference>
<feature type="region of interest" description="Disordered" evidence="1">
    <location>
        <begin position="182"/>
        <end position="204"/>
    </location>
</feature>
<gene>
    <name evidence="2" type="primary">casB</name>
    <name evidence="2" type="ORF">SM436_25790</name>
</gene>
<dbReference type="Pfam" id="PF09485">
    <property type="entry name" value="CRISPR_Cse2"/>
    <property type="match status" value="1"/>
</dbReference>
<dbReference type="RefSeq" id="WP_371943850.1">
    <property type="nucleotide sequence ID" value="NZ_JAXCEH010000019.1"/>
</dbReference>
<dbReference type="NCBIfam" id="TIGR02548">
    <property type="entry name" value="casB_cse2"/>
    <property type="match status" value="1"/>
</dbReference>
<reference evidence="2 3" key="1">
    <citation type="submission" date="2023-11" db="EMBL/GenBank/DDBJ databases">
        <title>Actinomadura monticuli sp. nov., isolated from volcanic ash.</title>
        <authorList>
            <person name="Lee S.D."/>
            <person name="Yang H."/>
            <person name="Kim I.S."/>
        </authorList>
    </citation>
    <scope>NUCLEOTIDE SEQUENCE [LARGE SCALE GENOMIC DNA]</scope>
    <source>
        <strain evidence="2 3">DSM 45346</strain>
    </source>
</reference>
<protein>
    <submittedName>
        <fullName evidence="2">Type I-E CRISPR-associated protein Cse2/CasB</fullName>
    </submittedName>
</protein>
<evidence type="ECO:0000313" key="2">
    <source>
        <dbReference type="EMBL" id="MFA1557103.1"/>
    </source>
</evidence>
<keyword evidence="3" id="KW-1185">Reference proteome</keyword>
<accession>A0ABV4R4E7</accession>
<organism evidence="2 3">
    <name type="scientific">Actinomadura chokoriensis</name>
    <dbReference type="NCBI Taxonomy" id="454156"/>
    <lineage>
        <taxon>Bacteria</taxon>
        <taxon>Bacillati</taxon>
        <taxon>Actinomycetota</taxon>
        <taxon>Actinomycetes</taxon>
        <taxon>Streptosporangiales</taxon>
        <taxon>Thermomonosporaceae</taxon>
        <taxon>Actinomadura</taxon>
    </lineage>
</organism>
<proteinExistence type="predicted"/>
<evidence type="ECO:0000256" key="1">
    <source>
        <dbReference type="SAM" id="MobiDB-lite"/>
    </source>
</evidence>
<feature type="compositionally biased region" description="Low complexity" evidence="1">
    <location>
        <begin position="191"/>
        <end position="204"/>
    </location>
</feature>
<evidence type="ECO:0000313" key="3">
    <source>
        <dbReference type="Proteomes" id="UP001569904"/>
    </source>
</evidence>
<dbReference type="Proteomes" id="UP001569904">
    <property type="component" value="Unassembled WGS sequence"/>
</dbReference>
<sequence>MAQRYWNKYVGHDGTWRDKHRPPGEDLAVMRTGLGRDAGMVPALCRYYTCEIDDWAARRGEVSIEQAAEHAALALFGLHQQSKTRPMHRPGVPLGKALRKLREDGKFSQQAVDARVDAAATATNVTALLMRLRSLIDQLRTINQPLDYDQLMKLIHDWHFTDGRQRARRKWAVDYQVWIEAPDRAENGTESSPQSAQADAPAGS</sequence>
<comment type="caution">
    <text evidence="2">The sequence shown here is derived from an EMBL/GenBank/DDBJ whole genome shotgun (WGS) entry which is preliminary data.</text>
</comment>
<dbReference type="EMBL" id="JAXCEH010000019">
    <property type="protein sequence ID" value="MFA1557103.1"/>
    <property type="molecule type" value="Genomic_DNA"/>
</dbReference>
<name>A0ABV4R4E7_9ACTN</name>
<dbReference type="InterPro" id="IPR038287">
    <property type="entry name" value="Cse2_sf"/>
</dbReference>
<dbReference type="Gene3D" id="1.10.520.40">
    <property type="entry name" value="CRISPR-associated protein Cse2"/>
    <property type="match status" value="1"/>
</dbReference>